<comment type="similarity">
    <text evidence="1">Belongs to the LOG family.</text>
</comment>
<dbReference type="InterPro" id="IPR005269">
    <property type="entry name" value="LOG"/>
</dbReference>
<dbReference type="PANTHER" id="PTHR43393:SF2">
    <property type="entry name" value="CYTOKININ RIBOSIDE 5'-MONOPHOSPHATE PHOSPHORIBOHYDROLASE"/>
    <property type="match status" value="1"/>
</dbReference>
<dbReference type="Proteomes" id="UP000249818">
    <property type="component" value="Chromosome BARAN1"/>
</dbReference>
<protein>
    <recommendedName>
        <fullName evidence="1">Cytokinin riboside 5'-monophosphate phosphoribohydrolase</fullName>
        <ecNumber evidence="1">3.2.2.n1</ecNumber>
    </recommendedName>
</protein>
<dbReference type="InterPro" id="IPR052341">
    <property type="entry name" value="LOG_family_nucleotidases"/>
</dbReference>
<evidence type="ECO:0000313" key="3">
    <source>
        <dbReference type="Proteomes" id="UP000249818"/>
    </source>
</evidence>
<name>A0A2X3L0S1_9BACT</name>
<keyword evidence="3" id="KW-1185">Reference proteome</keyword>
<gene>
    <name evidence="2" type="ORF">BARAN1_0765</name>
</gene>
<dbReference type="KEGG" id="bana:BARAN1_0765"/>
<reference evidence="3" key="1">
    <citation type="submission" date="2018-05" db="EMBL/GenBank/DDBJ databases">
        <authorList>
            <person name="Hao L."/>
        </authorList>
    </citation>
    <scope>NUCLEOTIDE SEQUENCE [LARGE SCALE GENOMIC DNA]</scope>
</reference>
<dbReference type="NCBIfam" id="TIGR00730">
    <property type="entry name" value="Rossman fold protein, TIGR00730 family"/>
    <property type="match status" value="1"/>
</dbReference>
<dbReference type="SUPFAM" id="SSF102405">
    <property type="entry name" value="MCP/YpsA-like"/>
    <property type="match status" value="1"/>
</dbReference>
<keyword evidence="1 2" id="KW-0378">Hydrolase</keyword>
<dbReference type="InterPro" id="IPR031100">
    <property type="entry name" value="LOG_fam"/>
</dbReference>
<dbReference type="EC" id="3.2.2.n1" evidence="1"/>
<dbReference type="GO" id="GO:0005829">
    <property type="term" value="C:cytosol"/>
    <property type="evidence" value="ECO:0007669"/>
    <property type="project" value="TreeGrafter"/>
</dbReference>
<dbReference type="EMBL" id="LS483254">
    <property type="protein sequence ID" value="SQD92789.1"/>
    <property type="molecule type" value="Genomic_DNA"/>
</dbReference>
<dbReference type="GO" id="GO:0016787">
    <property type="term" value="F:hydrolase activity"/>
    <property type="evidence" value="ECO:0007669"/>
    <property type="project" value="UniProtKB-KW"/>
</dbReference>
<proteinExistence type="inferred from homology"/>
<dbReference type="AlphaFoldDB" id="A0A2X3L0S1"/>
<sequence length="232" mass="24940">MAARRGEREYVTDALAENGWHMFRILGEFAAGFEALAGVERAVAVFGSARDGLRPAYYRAAEALGAALAKAGYAVLTGGGPGIMEAANKGAFEAGGESIGLSIYTPHEQAPNPYQTRALSFRYFFVRKVMLVTYASAFVVFPGGYGTLDELFEALTLIQTLKVRPFPIYLVGSEFWKGLMDWITGPLAAQGTIGADDPRLVRVVDDVQGIPAGIEAYHRRADHGGFAVPEEA</sequence>
<keyword evidence="1" id="KW-0203">Cytokinin biosynthesis</keyword>
<dbReference type="RefSeq" id="WP_122030999.1">
    <property type="nucleotide sequence ID" value="NZ_LS483254.1"/>
</dbReference>
<evidence type="ECO:0000256" key="1">
    <source>
        <dbReference type="RuleBase" id="RU363015"/>
    </source>
</evidence>
<evidence type="ECO:0000313" key="2">
    <source>
        <dbReference type="EMBL" id="SQD92789.1"/>
    </source>
</evidence>
<dbReference type="Gene3D" id="3.40.50.450">
    <property type="match status" value="1"/>
</dbReference>
<dbReference type="GO" id="GO:0009691">
    <property type="term" value="P:cytokinin biosynthetic process"/>
    <property type="evidence" value="ECO:0007669"/>
    <property type="project" value="UniProtKB-UniRule"/>
</dbReference>
<organism evidence="2 3">
    <name type="scientific">Candidatus Bipolaricaulis anaerobius</name>
    <dbReference type="NCBI Taxonomy" id="2026885"/>
    <lineage>
        <taxon>Bacteria</taxon>
        <taxon>Candidatus Bipolaricaulota</taxon>
        <taxon>Candidatus Bipolaricaulia</taxon>
        <taxon>Candidatus Bipolaricaulales</taxon>
        <taxon>Candidatus Bipolaricaulaceae</taxon>
        <taxon>Candidatus Bipolaricaulis</taxon>
    </lineage>
</organism>
<dbReference type="OrthoDB" id="9801098at2"/>
<accession>A0A2X3L0S1</accession>
<dbReference type="PANTHER" id="PTHR43393">
    <property type="entry name" value="CYTOKININ RIBOSIDE 5'-MONOPHOSPHATE PHOSPHORIBOHYDROLASE"/>
    <property type="match status" value="1"/>
</dbReference>
<dbReference type="Pfam" id="PF03641">
    <property type="entry name" value="Lysine_decarbox"/>
    <property type="match status" value="1"/>
</dbReference>